<feature type="transmembrane region" description="Helical" evidence="7">
    <location>
        <begin position="81"/>
        <end position="98"/>
    </location>
</feature>
<accession>A0A9X2DR63</accession>
<comment type="subcellular location">
    <subcellularLocation>
        <location evidence="1">Cell membrane</location>
        <topology evidence="1">Multi-pass membrane protein</topology>
    </subcellularLocation>
</comment>
<gene>
    <name evidence="9" type="ORF">M3202_07550</name>
</gene>
<comment type="similarity">
    <text evidence="2">Belongs to the MgtC/SapB family.</text>
</comment>
<sequence>MEDIVEVIIAEMMKYDLLLKISLAALGGLIIGLERELKGKPLGLKTCLIVSVTACLLTIVSYESAFLFSEAYSRPMDPGRIPSYVISGIGFLGAGVILRRNNDAISGLTTAALVLASAGLGITFGVGFYTEGILGLIFMFLGVRIIPDLFEWIGPKKLHEIEIRAKLYVEKETDLTELLKDMKHLGFGIRRVKVKEEVNDIVINCLIVTDKKTYTTDVFYALKSLKTVLQVEVENLQ</sequence>
<organism evidence="9 10">
    <name type="scientific">Halalkalibacter oceani</name>
    <dbReference type="NCBI Taxonomy" id="1653776"/>
    <lineage>
        <taxon>Bacteria</taxon>
        <taxon>Bacillati</taxon>
        <taxon>Bacillota</taxon>
        <taxon>Bacilli</taxon>
        <taxon>Bacillales</taxon>
        <taxon>Bacillaceae</taxon>
        <taxon>Halalkalibacter</taxon>
    </lineage>
</organism>
<evidence type="ECO:0000256" key="3">
    <source>
        <dbReference type="ARBA" id="ARBA00022475"/>
    </source>
</evidence>
<dbReference type="PANTHER" id="PTHR33778:SF4">
    <property type="entry name" value="PROTEIN SAPB"/>
    <property type="match status" value="1"/>
</dbReference>
<evidence type="ECO:0000256" key="2">
    <source>
        <dbReference type="ARBA" id="ARBA00009298"/>
    </source>
</evidence>
<keyword evidence="10" id="KW-1185">Reference proteome</keyword>
<evidence type="ECO:0000256" key="5">
    <source>
        <dbReference type="ARBA" id="ARBA00022989"/>
    </source>
</evidence>
<dbReference type="AlphaFoldDB" id="A0A9X2DR63"/>
<proteinExistence type="inferred from homology"/>
<evidence type="ECO:0000259" key="8">
    <source>
        <dbReference type="Pfam" id="PF02308"/>
    </source>
</evidence>
<keyword evidence="6 7" id="KW-0472">Membrane</keyword>
<evidence type="ECO:0000256" key="1">
    <source>
        <dbReference type="ARBA" id="ARBA00004651"/>
    </source>
</evidence>
<name>A0A9X2DR63_9BACI</name>
<dbReference type="Proteomes" id="UP001139179">
    <property type="component" value="Unassembled WGS sequence"/>
</dbReference>
<dbReference type="InterPro" id="IPR003416">
    <property type="entry name" value="MgtC/SapB/SrpB/YhiD_fam"/>
</dbReference>
<evidence type="ECO:0000256" key="7">
    <source>
        <dbReference type="SAM" id="Phobius"/>
    </source>
</evidence>
<dbReference type="Pfam" id="PF02308">
    <property type="entry name" value="MgtC"/>
    <property type="match status" value="1"/>
</dbReference>
<dbReference type="GO" id="GO:0005886">
    <property type="term" value="C:plasma membrane"/>
    <property type="evidence" value="ECO:0007669"/>
    <property type="project" value="UniProtKB-SubCell"/>
</dbReference>
<dbReference type="PRINTS" id="PR01837">
    <property type="entry name" value="MGTCSAPBPROT"/>
</dbReference>
<keyword evidence="5 7" id="KW-1133">Transmembrane helix</keyword>
<feature type="transmembrane region" description="Helical" evidence="7">
    <location>
        <begin position="46"/>
        <end position="69"/>
    </location>
</feature>
<dbReference type="RefSeq" id="WP_251222737.1">
    <property type="nucleotide sequence ID" value="NZ_JAMBOL010000004.1"/>
</dbReference>
<feature type="domain" description="MgtC/SapB/SrpB/YhiD N-terminal" evidence="8">
    <location>
        <begin position="22"/>
        <end position="147"/>
    </location>
</feature>
<keyword evidence="4 7" id="KW-0812">Transmembrane</keyword>
<feature type="transmembrane region" description="Helical" evidence="7">
    <location>
        <begin position="17"/>
        <end position="34"/>
    </location>
</feature>
<evidence type="ECO:0000256" key="4">
    <source>
        <dbReference type="ARBA" id="ARBA00022692"/>
    </source>
</evidence>
<protein>
    <submittedName>
        <fullName evidence="9">MgtC/SapB family protein</fullName>
    </submittedName>
</protein>
<evidence type="ECO:0000313" key="10">
    <source>
        <dbReference type="Proteomes" id="UP001139179"/>
    </source>
</evidence>
<dbReference type="InterPro" id="IPR049177">
    <property type="entry name" value="MgtC_SapB_SrpB_YhiD_N"/>
</dbReference>
<dbReference type="EMBL" id="JAMBOL010000004">
    <property type="protein sequence ID" value="MCM3713937.1"/>
    <property type="molecule type" value="Genomic_DNA"/>
</dbReference>
<keyword evidence="3" id="KW-1003">Cell membrane</keyword>
<reference evidence="9" key="1">
    <citation type="submission" date="2022-05" db="EMBL/GenBank/DDBJ databases">
        <title>Comparative Genomics of Spacecraft Associated Microbes.</title>
        <authorList>
            <person name="Tran M.T."/>
            <person name="Wright A."/>
            <person name="Seuylemezian A."/>
            <person name="Eisen J."/>
            <person name="Coil D."/>
        </authorList>
    </citation>
    <scope>NUCLEOTIDE SEQUENCE</scope>
    <source>
        <strain evidence="9">214.1.1</strain>
    </source>
</reference>
<evidence type="ECO:0000256" key="6">
    <source>
        <dbReference type="ARBA" id="ARBA00023136"/>
    </source>
</evidence>
<comment type="caution">
    <text evidence="9">The sequence shown here is derived from an EMBL/GenBank/DDBJ whole genome shotgun (WGS) entry which is preliminary data.</text>
</comment>
<feature type="transmembrane region" description="Helical" evidence="7">
    <location>
        <begin position="105"/>
        <end position="126"/>
    </location>
</feature>
<evidence type="ECO:0000313" key="9">
    <source>
        <dbReference type="EMBL" id="MCM3713937.1"/>
    </source>
</evidence>
<dbReference type="PANTHER" id="PTHR33778">
    <property type="entry name" value="PROTEIN MGTC"/>
    <property type="match status" value="1"/>
</dbReference>